<organism evidence="2 3">
    <name type="scientific">Streptohalobacillus salinus</name>
    <dbReference type="NCBI Taxonomy" id="621096"/>
    <lineage>
        <taxon>Bacteria</taxon>
        <taxon>Bacillati</taxon>
        <taxon>Bacillota</taxon>
        <taxon>Bacilli</taxon>
        <taxon>Bacillales</taxon>
        <taxon>Bacillaceae</taxon>
        <taxon>Streptohalobacillus</taxon>
    </lineage>
</organism>
<dbReference type="InterPro" id="IPR023346">
    <property type="entry name" value="Lysozyme-like_dom_sf"/>
</dbReference>
<dbReference type="InterPro" id="IPR008258">
    <property type="entry name" value="Transglycosylase_SLT_dom_1"/>
</dbReference>
<keyword evidence="3" id="KW-1185">Reference proteome</keyword>
<protein>
    <submittedName>
        <fullName evidence="2">Transglycosylase-like protein with SLT domain</fullName>
    </submittedName>
</protein>
<gene>
    <name evidence="2" type="ORF">DES38_10467</name>
</gene>
<accession>A0A2V3WER9</accession>
<dbReference type="SUPFAM" id="SSF53955">
    <property type="entry name" value="Lysozyme-like"/>
    <property type="match status" value="1"/>
</dbReference>
<dbReference type="RefSeq" id="WP_110250943.1">
    <property type="nucleotide sequence ID" value="NZ_QJJR01000004.1"/>
</dbReference>
<proteinExistence type="predicted"/>
<evidence type="ECO:0000259" key="1">
    <source>
        <dbReference type="Pfam" id="PF01464"/>
    </source>
</evidence>
<name>A0A2V3WER9_9BACI</name>
<comment type="caution">
    <text evidence="2">The sequence shown here is derived from an EMBL/GenBank/DDBJ whole genome shotgun (WGS) entry which is preliminary data.</text>
</comment>
<evidence type="ECO:0000313" key="2">
    <source>
        <dbReference type="EMBL" id="PXW91641.1"/>
    </source>
</evidence>
<dbReference type="OrthoDB" id="9815002at2"/>
<dbReference type="Pfam" id="PF01464">
    <property type="entry name" value="SLT"/>
    <property type="match status" value="1"/>
</dbReference>
<evidence type="ECO:0000313" key="3">
    <source>
        <dbReference type="Proteomes" id="UP000247922"/>
    </source>
</evidence>
<dbReference type="Gene3D" id="1.10.530.10">
    <property type="match status" value="1"/>
</dbReference>
<reference evidence="2 3" key="1">
    <citation type="submission" date="2018-05" db="EMBL/GenBank/DDBJ databases">
        <title>Genomic Encyclopedia of Type Strains, Phase IV (KMG-IV): sequencing the most valuable type-strain genomes for metagenomic binning, comparative biology and taxonomic classification.</title>
        <authorList>
            <person name="Goeker M."/>
        </authorList>
    </citation>
    <scope>NUCLEOTIDE SEQUENCE [LARGE SCALE GENOMIC DNA]</scope>
    <source>
        <strain evidence="2 3">DSM 22440</strain>
    </source>
</reference>
<sequence length="230" mass="25948">MKQNLFILASAIILVLTLFSTQLTKQQKFVAYAEAKPMVATDKAGKEDHFNLVDQEKSANDVTVVNWKMVEETATKMVADSDQRFKKSWAVYMINEADAKGINPYIVYELLKVETGHTFSPDLVGPKTIYGHAYGMSQFMENTAPWIAEMAGLPYEKEMLFDPYYAIKLSVTYLDHLYGEFGNWDEALTAYHRGIAGMKNYKTKNGTARSEYARVIQTKANTHDAVAIAN</sequence>
<feature type="domain" description="Transglycosylase SLT" evidence="1">
    <location>
        <begin position="92"/>
        <end position="208"/>
    </location>
</feature>
<dbReference type="AlphaFoldDB" id="A0A2V3WER9"/>
<dbReference type="Proteomes" id="UP000247922">
    <property type="component" value="Unassembled WGS sequence"/>
</dbReference>
<dbReference type="EMBL" id="QJJR01000004">
    <property type="protein sequence ID" value="PXW91641.1"/>
    <property type="molecule type" value="Genomic_DNA"/>
</dbReference>